<protein>
    <submittedName>
        <fullName evidence="4">3'-5' exonuclease domain</fullName>
    </submittedName>
</protein>
<accession>A0AAN8ZKE1</accession>
<reference evidence="4 5" key="1">
    <citation type="submission" date="2023-12" db="EMBL/GenBank/DDBJ databases">
        <title>A high-quality genome assembly for Dillenia turbinata (Dilleniales).</title>
        <authorList>
            <person name="Chanderbali A."/>
        </authorList>
    </citation>
    <scope>NUCLEOTIDE SEQUENCE [LARGE SCALE GENOMIC DNA]</scope>
    <source>
        <strain evidence="4">LSX21</strain>
        <tissue evidence="4">Leaf</tissue>
    </source>
</reference>
<organism evidence="4 5">
    <name type="scientific">Dillenia turbinata</name>
    <dbReference type="NCBI Taxonomy" id="194707"/>
    <lineage>
        <taxon>Eukaryota</taxon>
        <taxon>Viridiplantae</taxon>
        <taxon>Streptophyta</taxon>
        <taxon>Embryophyta</taxon>
        <taxon>Tracheophyta</taxon>
        <taxon>Spermatophyta</taxon>
        <taxon>Magnoliopsida</taxon>
        <taxon>eudicotyledons</taxon>
        <taxon>Gunneridae</taxon>
        <taxon>Pentapetalae</taxon>
        <taxon>Dilleniales</taxon>
        <taxon>Dilleniaceae</taxon>
        <taxon>Dillenia</taxon>
    </lineage>
</organism>
<dbReference type="Pfam" id="PF01612">
    <property type="entry name" value="DNA_pol_A_exo1"/>
    <property type="match status" value="1"/>
</dbReference>
<evidence type="ECO:0000259" key="3">
    <source>
        <dbReference type="Pfam" id="PF01612"/>
    </source>
</evidence>
<proteinExistence type="predicted"/>
<dbReference type="Gene3D" id="3.30.420.10">
    <property type="entry name" value="Ribonuclease H-like superfamily/Ribonuclease H"/>
    <property type="match status" value="1"/>
</dbReference>
<evidence type="ECO:0000256" key="1">
    <source>
        <dbReference type="ARBA" id="ARBA00022722"/>
    </source>
</evidence>
<keyword evidence="4" id="KW-0269">Exonuclease</keyword>
<feature type="domain" description="3'-5' exonuclease" evidence="3">
    <location>
        <begin position="63"/>
        <end position="210"/>
    </location>
</feature>
<name>A0AAN8ZKE1_9MAGN</name>
<dbReference type="GO" id="GO:0006139">
    <property type="term" value="P:nucleobase-containing compound metabolic process"/>
    <property type="evidence" value="ECO:0007669"/>
    <property type="project" value="InterPro"/>
</dbReference>
<dbReference type="InterPro" id="IPR051132">
    <property type="entry name" value="3-5_Exonuclease_domain"/>
</dbReference>
<dbReference type="Proteomes" id="UP001370490">
    <property type="component" value="Unassembled WGS sequence"/>
</dbReference>
<dbReference type="InterPro" id="IPR002562">
    <property type="entry name" value="3'-5'_exonuclease_dom"/>
</dbReference>
<keyword evidence="1" id="KW-0540">Nuclease</keyword>
<keyword evidence="5" id="KW-1185">Reference proteome</keyword>
<dbReference type="PANTHER" id="PTHR13620:SF76">
    <property type="entry name" value="WERNER SYNDROME-LIKE EXONUCLEASE"/>
    <property type="match status" value="1"/>
</dbReference>
<evidence type="ECO:0000313" key="5">
    <source>
        <dbReference type="Proteomes" id="UP001370490"/>
    </source>
</evidence>
<dbReference type="GO" id="GO:0008408">
    <property type="term" value="F:3'-5' exonuclease activity"/>
    <property type="evidence" value="ECO:0007669"/>
    <property type="project" value="InterPro"/>
</dbReference>
<sequence length="222" mass="25102">MSLALSNSTMAIMIWTMKHTYHVQDVTFYNTNIQTTVTKSSAVVDAWISDIVRVHQHRLHKLIIGLDIEWLPTFVPGTRNRVATLQLCIGRRCLIFQLLYCDGIPTSLVNFLGNSNFMFVGVGIEGDAMKLLEDYGLIVGRSMDLRILSMLKLQQEDYGRMGLKRLGIEILGKLMEKPLHISVSKWDAQFLTEEQIKYACIDAFVSFAIAIELLGSEALFLV</sequence>
<dbReference type="InterPro" id="IPR012337">
    <property type="entry name" value="RNaseH-like_sf"/>
</dbReference>
<dbReference type="EMBL" id="JBAMMX010000005">
    <property type="protein sequence ID" value="KAK6941116.1"/>
    <property type="molecule type" value="Genomic_DNA"/>
</dbReference>
<evidence type="ECO:0000256" key="2">
    <source>
        <dbReference type="ARBA" id="ARBA00022801"/>
    </source>
</evidence>
<dbReference type="AlphaFoldDB" id="A0AAN8ZKE1"/>
<keyword evidence="2" id="KW-0378">Hydrolase</keyword>
<dbReference type="SUPFAM" id="SSF53098">
    <property type="entry name" value="Ribonuclease H-like"/>
    <property type="match status" value="1"/>
</dbReference>
<dbReference type="FunFam" id="3.30.420.10:FF:000054">
    <property type="entry name" value="Werner Syndrome-like exonuclease"/>
    <property type="match status" value="1"/>
</dbReference>
<gene>
    <name evidence="4" type="ORF">RJ641_030647</name>
</gene>
<dbReference type="PANTHER" id="PTHR13620">
    <property type="entry name" value="3-5 EXONUCLEASE"/>
    <property type="match status" value="1"/>
</dbReference>
<dbReference type="GO" id="GO:0005737">
    <property type="term" value="C:cytoplasm"/>
    <property type="evidence" value="ECO:0007669"/>
    <property type="project" value="TreeGrafter"/>
</dbReference>
<dbReference type="InterPro" id="IPR036397">
    <property type="entry name" value="RNaseH_sf"/>
</dbReference>
<evidence type="ECO:0000313" key="4">
    <source>
        <dbReference type="EMBL" id="KAK6941116.1"/>
    </source>
</evidence>
<dbReference type="CDD" id="cd06141">
    <property type="entry name" value="WRN_exo"/>
    <property type="match status" value="1"/>
</dbReference>
<comment type="caution">
    <text evidence="4">The sequence shown here is derived from an EMBL/GenBank/DDBJ whole genome shotgun (WGS) entry which is preliminary data.</text>
</comment>
<dbReference type="GO" id="GO:0005634">
    <property type="term" value="C:nucleus"/>
    <property type="evidence" value="ECO:0007669"/>
    <property type="project" value="TreeGrafter"/>
</dbReference>
<dbReference type="GO" id="GO:0003676">
    <property type="term" value="F:nucleic acid binding"/>
    <property type="evidence" value="ECO:0007669"/>
    <property type="project" value="InterPro"/>
</dbReference>